<comment type="caution">
    <text evidence="8">The sequence shown here is derived from an EMBL/GenBank/DDBJ whole genome shotgun (WGS) entry which is preliminary data.</text>
</comment>
<protein>
    <recommendedName>
        <fullName evidence="5">DNA 3'-5' helicase II</fullName>
    </recommendedName>
</protein>
<feature type="domain" description="UvrD-like helicase ATP-binding" evidence="7">
    <location>
        <begin position="3"/>
        <end position="287"/>
    </location>
</feature>
<dbReference type="GO" id="GO:0043138">
    <property type="term" value="F:3'-5' DNA helicase activity"/>
    <property type="evidence" value="ECO:0007669"/>
    <property type="project" value="TreeGrafter"/>
</dbReference>
<feature type="binding site" evidence="6">
    <location>
        <begin position="24"/>
        <end position="31"/>
    </location>
    <ligand>
        <name>ATP</name>
        <dbReference type="ChEBI" id="CHEBI:30616"/>
    </ligand>
</feature>
<evidence type="ECO:0000313" key="9">
    <source>
        <dbReference type="Proteomes" id="UP000305198"/>
    </source>
</evidence>
<evidence type="ECO:0000256" key="4">
    <source>
        <dbReference type="ARBA" id="ARBA00022840"/>
    </source>
</evidence>
<name>A0A4U0YHY2_9GAMM</name>
<evidence type="ECO:0000256" key="6">
    <source>
        <dbReference type="PROSITE-ProRule" id="PRU00560"/>
    </source>
</evidence>
<evidence type="ECO:0000256" key="3">
    <source>
        <dbReference type="ARBA" id="ARBA00022806"/>
    </source>
</evidence>
<dbReference type="PANTHER" id="PTHR11070">
    <property type="entry name" value="UVRD / RECB / PCRA DNA HELICASE FAMILY MEMBER"/>
    <property type="match status" value="1"/>
</dbReference>
<organism evidence="8 9">
    <name type="scientific">Halopseudomonas bauzanensis</name>
    <dbReference type="NCBI Taxonomy" id="653930"/>
    <lineage>
        <taxon>Bacteria</taxon>
        <taxon>Pseudomonadati</taxon>
        <taxon>Pseudomonadota</taxon>
        <taxon>Gammaproteobacteria</taxon>
        <taxon>Pseudomonadales</taxon>
        <taxon>Pseudomonadaceae</taxon>
        <taxon>Halopseudomonas</taxon>
    </lineage>
</organism>
<gene>
    <name evidence="8" type="ORF">FA869_10935</name>
</gene>
<dbReference type="GO" id="GO:0003677">
    <property type="term" value="F:DNA binding"/>
    <property type="evidence" value="ECO:0007669"/>
    <property type="project" value="InterPro"/>
</dbReference>
<dbReference type="SUPFAM" id="SSF52540">
    <property type="entry name" value="P-loop containing nucleoside triphosphate hydrolases"/>
    <property type="match status" value="1"/>
</dbReference>
<evidence type="ECO:0000256" key="5">
    <source>
        <dbReference type="ARBA" id="ARBA00034923"/>
    </source>
</evidence>
<dbReference type="GO" id="GO:0005524">
    <property type="term" value="F:ATP binding"/>
    <property type="evidence" value="ECO:0007669"/>
    <property type="project" value="UniProtKB-UniRule"/>
</dbReference>
<dbReference type="GO" id="GO:0000725">
    <property type="term" value="P:recombinational repair"/>
    <property type="evidence" value="ECO:0007669"/>
    <property type="project" value="TreeGrafter"/>
</dbReference>
<proteinExistence type="predicted"/>
<evidence type="ECO:0000259" key="7">
    <source>
        <dbReference type="PROSITE" id="PS51198"/>
    </source>
</evidence>
<keyword evidence="4 6" id="KW-0067">ATP-binding</keyword>
<dbReference type="Pfam" id="PF00580">
    <property type="entry name" value="UvrD-helicase"/>
    <property type="match status" value="1"/>
</dbReference>
<keyword evidence="1 6" id="KW-0547">Nucleotide-binding</keyword>
<sequence>MTFPTPEQQAYIEASLNDHVYLRACPGSGKTEVVAAMIAKAIQEWQRFPAGIAVLTFCNSATDELKERLHEHLGDALPHPHCVSTFDSFLLNHVVGNIAAHMTGYPGRDGDYRIRLLDKNSSIYLTRTRICGRRISACKYNYDMDTKRFVFTTGDLTEAKLNAVEQSPEIIDDLTETKRRFWRGGFATYRDIDMLALMTLRKAAFEDYFAKVVRRFPVVIVDECQDLSAEQLSIVRQLARRGMKFHFVGDLNQSIYGFRKSDPARVRILLDELNFTEYALTANWRSGQAIVDLCSNLLGVARSEGNPNIEPLKPLLIQYQACPSELIPKIDELTHAYHNVVIVARGHGTLQRFTRGGTPELAPVEELALSCVLIESQNLEEVRQALKSFAGWLAFKLSFEISPGSLSCPIQVESKLEWRQFIFRCLKFLSSCGAANLELTWKEWAALTKRTIHALPDQPFVPHLIVPLLEGLRDVSLSSPVGKGAEALAKQFLQGQEQPKHRLATIHQVKGESHDATVLLSSLKAGFQGNWKDWLQDPLSEAARFAYVASSRPRHLLIWGVKSLKPDERFRMTDLGFEVVD</sequence>
<dbReference type="AlphaFoldDB" id="A0A4U0YHY2"/>
<dbReference type="GO" id="GO:0016787">
    <property type="term" value="F:hydrolase activity"/>
    <property type="evidence" value="ECO:0007669"/>
    <property type="project" value="UniProtKB-UniRule"/>
</dbReference>
<dbReference type="PANTHER" id="PTHR11070:SF2">
    <property type="entry name" value="ATP-DEPENDENT DNA HELICASE SRS2"/>
    <property type="match status" value="1"/>
</dbReference>
<dbReference type="Proteomes" id="UP000305198">
    <property type="component" value="Unassembled WGS sequence"/>
</dbReference>
<evidence type="ECO:0000256" key="2">
    <source>
        <dbReference type="ARBA" id="ARBA00022801"/>
    </source>
</evidence>
<dbReference type="InterPro" id="IPR014016">
    <property type="entry name" value="UvrD-like_ATP-bd"/>
</dbReference>
<dbReference type="RefSeq" id="WP_136869533.1">
    <property type="nucleotide sequence ID" value="NZ_SWAV01000003.1"/>
</dbReference>
<reference evidence="8 9" key="1">
    <citation type="submission" date="2019-04" db="EMBL/GenBank/DDBJ databases">
        <title>Crypto-aerobic microbial life in anoxic (sulfidic) marine sediments.</title>
        <authorList>
            <person name="Bhattacharya S."/>
            <person name="Roy C."/>
            <person name="Mondal N."/>
            <person name="Sarkar J."/>
            <person name="Mandal S."/>
            <person name="Rameez M.J."/>
            <person name="Ghosh W."/>
        </authorList>
    </citation>
    <scope>NUCLEOTIDE SEQUENCE [LARGE SCALE GENOMIC DNA]</scope>
    <source>
        <strain evidence="8 9">SBBB</strain>
    </source>
</reference>
<accession>A0A4U0YHY2</accession>
<dbReference type="Gene3D" id="3.40.50.300">
    <property type="entry name" value="P-loop containing nucleotide triphosphate hydrolases"/>
    <property type="match status" value="1"/>
</dbReference>
<evidence type="ECO:0000256" key="1">
    <source>
        <dbReference type="ARBA" id="ARBA00022741"/>
    </source>
</evidence>
<dbReference type="InterPro" id="IPR027417">
    <property type="entry name" value="P-loop_NTPase"/>
</dbReference>
<keyword evidence="3 6" id="KW-0347">Helicase</keyword>
<keyword evidence="2 6" id="KW-0378">Hydrolase</keyword>
<evidence type="ECO:0000313" key="8">
    <source>
        <dbReference type="EMBL" id="TKA91602.1"/>
    </source>
</evidence>
<dbReference type="EMBL" id="SWAV01000003">
    <property type="protein sequence ID" value="TKA91602.1"/>
    <property type="molecule type" value="Genomic_DNA"/>
</dbReference>
<dbReference type="PROSITE" id="PS51198">
    <property type="entry name" value="UVRD_HELICASE_ATP_BIND"/>
    <property type="match status" value="1"/>
</dbReference>
<dbReference type="InterPro" id="IPR000212">
    <property type="entry name" value="DNA_helicase_UvrD/REP"/>
</dbReference>